<dbReference type="PANTHER" id="PTHR43818">
    <property type="entry name" value="BCDNA.GH03377"/>
    <property type="match status" value="1"/>
</dbReference>
<dbReference type="InterPro" id="IPR055170">
    <property type="entry name" value="GFO_IDH_MocA-like_dom"/>
</dbReference>
<evidence type="ECO:0000313" key="4">
    <source>
        <dbReference type="EMBL" id="MXP43879.1"/>
    </source>
</evidence>
<dbReference type="SUPFAM" id="SSF51735">
    <property type="entry name" value="NAD(P)-binding Rossmann-fold domains"/>
    <property type="match status" value="1"/>
</dbReference>
<proteinExistence type="predicted"/>
<evidence type="ECO:0000256" key="1">
    <source>
        <dbReference type="ARBA" id="ARBA00023002"/>
    </source>
</evidence>
<comment type="caution">
    <text evidence="4">The sequence shown here is derived from an EMBL/GenBank/DDBJ whole genome shotgun (WGS) entry which is preliminary data.</text>
</comment>
<protein>
    <submittedName>
        <fullName evidence="4">Gfo/Idh/MocA family oxidoreductase</fullName>
    </submittedName>
</protein>
<evidence type="ECO:0000259" key="2">
    <source>
        <dbReference type="Pfam" id="PF01408"/>
    </source>
</evidence>
<dbReference type="OrthoDB" id="9792935at2"/>
<dbReference type="InterPro" id="IPR036291">
    <property type="entry name" value="NAD(P)-bd_dom_sf"/>
</dbReference>
<dbReference type="Gene3D" id="3.30.360.10">
    <property type="entry name" value="Dihydrodipicolinate Reductase, domain 2"/>
    <property type="match status" value="1"/>
</dbReference>
<dbReference type="SUPFAM" id="SSF55347">
    <property type="entry name" value="Glyceraldehyde-3-phosphate dehydrogenase-like, C-terminal domain"/>
    <property type="match status" value="1"/>
</dbReference>
<evidence type="ECO:0000313" key="5">
    <source>
        <dbReference type="Proteomes" id="UP000431922"/>
    </source>
</evidence>
<dbReference type="PRINTS" id="PR01775">
    <property type="entry name" value="GLFROXRDTASE"/>
</dbReference>
<dbReference type="GO" id="GO:0016491">
    <property type="term" value="F:oxidoreductase activity"/>
    <property type="evidence" value="ECO:0007669"/>
    <property type="project" value="UniProtKB-KW"/>
</dbReference>
<dbReference type="Pfam" id="PF01408">
    <property type="entry name" value="GFO_IDH_MocA"/>
    <property type="match status" value="1"/>
</dbReference>
<name>A0A845B8E3_9SPHN</name>
<dbReference type="AlphaFoldDB" id="A0A845B8E3"/>
<dbReference type="InterPro" id="IPR050463">
    <property type="entry name" value="Gfo/Idh/MocA_oxidrdct_glycsds"/>
</dbReference>
<reference evidence="4 5" key="1">
    <citation type="submission" date="2019-12" db="EMBL/GenBank/DDBJ databases">
        <title>Genomic-based taxomic classification of the family Erythrobacteraceae.</title>
        <authorList>
            <person name="Xu L."/>
        </authorList>
    </citation>
    <scope>NUCLEOTIDE SEQUENCE [LARGE SCALE GENOMIC DNA]</scope>
    <source>
        <strain evidence="4 5">KCTC 42453</strain>
    </source>
</reference>
<accession>A0A845B8E3</accession>
<dbReference type="Pfam" id="PF22725">
    <property type="entry name" value="GFO_IDH_MocA_C3"/>
    <property type="match status" value="1"/>
</dbReference>
<organism evidence="4 5">
    <name type="scientific">Allopontixanthobacter sediminis</name>
    <dbReference type="NCBI Taxonomy" id="1689985"/>
    <lineage>
        <taxon>Bacteria</taxon>
        <taxon>Pseudomonadati</taxon>
        <taxon>Pseudomonadota</taxon>
        <taxon>Alphaproteobacteria</taxon>
        <taxon>Sphingomonadales</taxon>
        <taxon>Erythrobacteraceae</taxon>
        <taxon>Allopontixanthobacter</taxon>
    </lineage>
</organism>
<dbReference type="PANTHER" id="PTHR43818:SF11">
    <property type="entry name" value="BCDNA.GH03377"/>
    <property type="match status" value="1"/>
</dbReference>
<keyword evidence="5" id="KW-1185">Reference proteome</keyword>
<feature type="domain" description="GFO/IDH/MocA-like oxidoreductase" evidence="3">
    <location>
        <begin position="189"/>
        <end position="313"/>
    </location>
</feature>
<dbReference type="InterPro" id="IPR000683">
    <property type="entry name" value="Gfo/Idh/MocA-like_OxRdtase_N"/>
</dbReference>
<dbReference type="GO" id="GO:0000166">
    <property type="term" value="F:nucleotide binding"/>
    <property type="evidence" value="ECO:0007669"/>
    <property type="project" value="InterPro"/>
</dbReference>
<dbReference type="InterPro" id="IPR006311">
    <property type="entry name" value="TAT_signal"/>
</dbReference>
<evidence type="ECO:0000259" key="3">
    <source>
        <dbReference type="Pfam" id="PF22725"/>
    </source>
</evidence>
<dbReference type="RefSeq" id="WP_160755440.1">
    <property type="nucleotide sequence ID" value="NZ_WTYL01000001.1"/>
</dbReference>
<dbReference type="Proteomes" id="UP000431922">
    <property type="component" value="Unassembled WGS sequence"/>
</dbReference>
<feature type="domain" description="Gfo/Idh/MocA-like oxidoreductase N-terminal" evidence="2">
    <location>
        <begin position="56"/>
        <end position="176"/>
    </location>
</feature>
<dbReference type="Gene3D" id="3.40.50.720">
    <property type="entry name" value="NAD(P)-binding Rossmann-like Domain"/>
    <property type="match status" value="1"/>
</dbReference>
<dbReference type="InterPro" id="IPR008354">
    <property type="entry name" value="Glc-Fru_OxRdtase_bac"/>
</dbReference>
<dbReference type="EMBL" id="WTYL01000001">
    <property type="protein sequence ID" value="MXP43879.1"/>
    <property type="molecule type" value="Genomic_DNA"/>
</dbReference>
<keyword evidence="1" id="KW-0560">Oxidoreductase</keyword>
<gene>
    <name evidence="4" type="ORF">GRI65_05340</name>
</gene>
<sequence>MAGFDPQDKPTRRQVLTYGAAAAALAATSGKAAAQRAEGQPLIGNPQLPDVPGERMRWAIVGLGSFAVGQVIPGFADARHSRMTAFVSGNAAKARDLGARYEVDRFYGYDNFDRIADDDQIDCVYIVLPVGLHAEYTIRALKAGKHVLCEKPMASSAAEAQAMVDAARAANRQLGAAYRVHFEPNNVHALERITNGDLGVMRYISADHGFSANPDYPPHKWRLEKELGGGGSMWDIGVYGVNTSLMMLPGDRVVSVSAAYATPAGDPRFTEVEGAIDYRFRMASGINVQGSSSYCWNPYVSRQRYFGSKASIEMQPATTYGDNQIMIEGGEHPPRTYRAGDPMQQFAAQVDGFSLAARANTPHRTPGEMGLRDLKLMEACYASADADGAVVKVDIAV</sequence>
<dbReference type="PROSITE" id="PS51318">
    <property type="entry name" value="TAT"/>
    <property type="match status" value="1"/>
</dbReference>